<feature type="compositionally biased region" description="Low complexity" evidence="1">
    <location>
        <begin position="34"/>
        <end position="44"/>
    </location>
</feature>
<protein>
    <submittedName>
        <fullName evidence="2">Uncharacterized protein</fullName>
    </submittedName>
</protein>
<feature type="compositionally biased region" description="Basic residues" evidence="1">
    <location>
        <begin position="22"/>
        <end position="33"/>
    </location>
</feature>
<organism evidence="2">
    <name type="scientific">Opuntia streptacantha</name>
    <name type="common">Prickly pear cactus</name>
    <name type="synonym">Opuntia cardona</name>
    <dbReference type="NCBI Taxonomy" id="393608"/>
    <lineage>
        <taxon>Eukaryota</taxon>
        <taxon>Viridiplantae</taxon>
        <taxon>Streptophyta</taxon>
        <taxon>Embryophyta</taxon>
        <taxon>Tracheophyta</taxon>
        <taxon>Spermatophyta</taxon>
        <taxon>Magnoliopsida</taxon>
        <taxon>eudicotyledons</taxon>
        <taxon>Gunneridae</taxon>
        <taxon>Pentapetalae</taxon>
        <taxon>Caryophyllales</taxon>
        <taxon>Cactineae</taxon>
        <taxon>Cactaceae</taxon>
        <taxon>Opuntioideae</taxon>
        <taxon>Opuntia</taxon>
    </lineage>
</organism>
<proteinExistence type="predicted"/>
<dbReference type="AlphaFoldDB" id="A0A7C8ZXH2"/>
<evidence type="ECO:0000256" key="1">
    <source>
        <dbReference type="SAM" id="MobiDB-lite"/>
    </source>
</evidence>
<evidence type="ECO:0000313" key="2">
    <source>
        <dbReference type="EMBL" id="MBA4654152.1"/>
    </source>
</evidence>
<reference evidence="2" key="1">
    <citation type="journal article" date="2013" name="J. Plant Res.">
        <title>Effect of fungi and light on seed germination of three Opuntia species from semiarid lands of central Mexico.</title>
        <authorList>
            <person name="Delgado-Sanchez P."/>
            <person name="Jimenez-Bremont J.F."/>
            <person name="Guerrero-Gonzalez Mde L."/>
            <person name="Flores J."/>
        </authorList>
    </citation>
    <scope>NUCLEOTIDE SEQUENCE</scope>
    <source>
        <tissue evidence="2">Cladode</tissue>
    </source>
</reference>
<dbReference type="EMBL" id="GISG01182259">
    <property type="protein sequence ID" value="MBA4654152.1"/>
    <property type="molecule type" value="Transcribed_RNA"/>
</dbReference>
<feature type="compositionally biased region" description="Polar residues" evidence="1">
    <location>
        <begin position="135"/>
        <end position="146"/>
    </location>
</feature>
<feature type="region of interest" description="Disordered" evidence="1">
    <location>
        <begin position="117"/>
        <end position="192"/>
    </location>
</feature>
<name>A0A7C8ZXH2_OPUST</name>
<feature type="region of interest" description="Disordered" evidence="1">
    <location>
        <begin position="22"/>
        <end position="44"/>
    </location>
</feature>
<sequence>MPTSTANPLTEKWVIVSPKKRGRSFPFSRKKSPSKLSSVPASPSVKIISTCPSPAHVNDACLQPTGMGILPAPPAVVPTDDSGPSMVPPVELATTVAAADASTEPVVAAAALSGLSHTAANGPSASAKLSPSSPHQFLSSPASPISGSVMDDEDVDMFLNLEPDDEVQLSPESSKKRKLELGEASSPSYSTN</sequence>
<feature type="compositionally biased region" description="Acidic residues" evidence="1">
    <location>
        <begin position="150"/>
        <end position="167"/>
    </location>
</feature>
<feature type="compositionally biased region" description="Low complexity" evidence="1">
    <location>
        <begin position="123"/>
        <end position="134"/>
    </location>
</feature>
<reference evidence="2" key="2">
    <citation type="submission" date="2020-07" db="EMBL/GenBank/DDBJ databases">
        <authorList>
            <person name="Vera ALvarez R."/>
            <person name="Arias-Moreno D.M."/>
            <person name="Jimenez-Jacinto V."/>
            <person name="Jimenez-Bremont J.F."/>
            <person name="Swaminathan K."/>
            <person name="Moose S.P."/>
            <person name="Guerrero-Gonzalez M.L."/>
            <person name="Marino-Ramirez L."/>
            <person name="Landsman D."/>
            <person name="Rodriguez-Kessler M."/>
            <person name="Delgado-Sanchez P."/>
        </authorList>
    </citation>
    <scope>NUCLEOTIDE SEQUENCE</scope>
    <source>
        <tissue evidence="2">Cladode</tissue>
    </source>
</reference>
<accession>A0A7C8ZXH2</accession>